<dbReference type="AlphaFoldDB" id="A0A7C1IHY4"/>
<sequence length="194" mass="22061">MDSEGFMSTALLSMAESVRRGFPLVFKKVGSNSVLLKYKGKSLIFVVKKLVNIGEGDNIEKIAIDYQGLSTVLAELDKNKGSYKLYPENIPIALRMIEELINPHEADLWHIRLAEYPRAKITKRLDSGFVLKKHEVINDVILEKNGVVAAWINLLTMKTDLCLDEQAESGVYVWGNEDLKYIRQVLSMIDKYIR</sequence>
<proteinExistence type="predicted"/>
<dbReference type="EMBL" id="DSDY01000111">
    <property type="protein sequence ID" value="HDS10673.1"/>
    <property type="molecule type" value="Genomic_DNA"/>
</dbReference>
<accession>A0A7C1IHY4</accession>
<gene>
    <name evidence="1" type="ORF">ENO04_03530</name>
</gene>
<comment type="caution">
    <text evidence="1">The sequence shown here is derived from an EMBL/GenBank/DDBJ whole genome shotgun (WGS) entry which is preliminary data.</text>
</comment>
<evidence type="ECO:0000313" key="1">
    <source>
        <dbReference type="EMBL" id="HDS10673.1"/>
    </source>
</evidence>
<organism evidence="1">
    <name type="scientific">Fervidicoccus fontis</name>
    <dbReference type="NCBI Taxonomy" id="683846"/>
    <lineage>
        <taxon>Archaea</taxon>
        <taxon>Thermoproteota</taxon>
        <taxon>Thermoprotei</taxon>
        <taxon>Fervidicoccales</taxon>
        <taxon>Fervidicoccaceae</taxon>
        <taxon>Fervidicoccus</taxon>
    </lineage>
</organism>
<protein>
    <submittedName>
        <fullName evidence="1">Uncharacterized protein</fullName>
    </submittedName>
</protein>
<name>A0A7C1IHY4_9CREN</name>
<reference evidence="1" key="1">
    <citation type="journal article" date="2020" name="mSystems">
        <title>Genome- and Community-Level Interaction Insights into Carbon Utilization and Element Cycling Functions of Hydrothermarchaeota in Hydrothermal Sediment.</title>
        <authorList>
            <person name="Zhou Z."/>
            <person name="Liu Y."/>
            <person name="Xu W."/>
            <person name="Pan J."/>
            <person name="Luo Z.H."/>
            <person name="Li M."/>
        </authorList>
    </citation>
    <scope>NUCLEOTIDE SEQUENCE [LARGE SCALE GENOMIC DNA]</scope>
    <source>
        <strain evidence="1">SpSt-123</strain>
    </source>
</reference>